<keyword evidence="1" id="KW-0472">Membrane</keyword>
<protein>
    <submittedName>
        <fullName evidence="2">Uncharacterized protein</fullName>
    </submittedName>
</protein>
<organism evidence="2 3">
    <name type="scientific">Muribaculum gordoncarteri</name>
    <dbReference type="NCBI Taxonomy" id="2530390"/>
    <lineage>
        <taxon>Bacteria</taxon>
        <taxon>Pseudomonadati</taxon>
        <taxon>Bacteroidota</taxon>
        <taxon>Bacteroidia</taxon>
        <taxon>Bacteroidales</taxon>
        <taxon>Muribaculaceae</taxon>
        <taxon>Muribaculum</taxon>
    </lineage>
</organism>
<feature type="transmembrane region" description="Helical" evidence="1">
    <location>
        <begin position="6"/>
        <end position="28"/>
    </location>
</feature>
<dbReference type="EMBL" id="CP039393">
    <property type="protein sequence ID" value="QCD35420.1"/>
    <property type="molecule type" value="Genomic_DNA"/>
</dbReference>
<name>A0A4P7VGX2_9BACT</name>
<dbReference type="AlphaFoldDB" id="A0A4P7VGX2"/>
<keyword evidence="3" id="KW-1185">Reference proteome</keyword>
<dbReference type="RefSeq" id="WP_136410143.1">
    <property type="nucleotide sequence ID" value="NZ_CP039393.1"/>
</dbReference>
<keyword evidence="1" id="KW-0812">Transmembrane</keyword>
<proteinExistence type="predicted"/>
<reference evidence="2 3" key="1">
    <citation type="submission" date="2019-02" db="EMBL/GenBank/DDBJ databases">
        <title>Isolation and identification of novel species under the genus Muribaculum.</title>
        <authorList>
            <person name="Miyake S."/>
            <person name="Ding Y."/>
            <person name="Low A."/>
            <person name="Soh M."/>
            <person name="Seedorf H."/>
        </authorList>
    </citation>
    <scope>NUCLEOTIDE SEQUENCE [LARGE SCALE GENOMIC DNA]</scope>
    <source>
        <strain evidence="2 3">TLL-A4</strain>
    </source>
</reference>
<evidence type="ECO:0000313" key="3">
    <source>
        <dbReference type="Proteomes" id="UP000297031"/>
    </source>
</evidence>
<dbReference type="Proteomes" id="UP000297031">
    <property type="component" value="Chromosome"/>
</dbReference>
<gene>
    <name evidence="2" type="ORF">E7746_05670</name>
</gene>
<keyword evidence="1" id="KW-1133">Transmembrane helix</keyword>
<evidence type="ECO:0000256" key="1">
    <source>
        <dbReference type="SAM" id="Phobius"/>
    </source>
</evidence>
<dbReference type="KEGG" id="mgod:E7746_05670"/>
<evidence type="ECO:0000313" key="2">
    <source>
        <dbReference type="EMBL" id="QCD35420.1"/>
    </source>
</evidence>
<accession>A0A4P7VGX2</accession>
<sequence>MDEDAPNIIVALIGIGICYLVVPLIMVYRRGYFINFSERLEWIKNILNRKNAYLPEEWTVIKIRPFSAFEKYQIQKVVVKFMPENRDGYWAVIILNSGKHRLFKLVENGGYWIDDEIHKDNILIRTCQKGTKYKYDISIIISGMSKFNNQ</sequence>